<comment type="caution">
    <text evidence="4">The sequence shown here is derived from an EMBL/GenBank/DDBJ whole genome shotgun (WGS) entry which is preliminary data.</text>
</comment>
<evidence type="ECO:0000313" key="4">
    <source>
        <dbReference type="EMBL" id="MBG9977789.1"/>
    </source>
</evidence>
<sequence>MEKEYNKELRLMVVKENEAGVSQQSLAKKYGVARSTIKNWCYQYQMYGEAGIENSLSKTKYSGEFKLSVLNYRHIHQVSYREAAEHFNIKQGSTIANWQRAYDSQGFEGLTGAPGRPKNKGDRAMTHQDKQPRNLSQSELEELIELREKTMYLEAENAYLKKLKALIQKQSNTKKKQK</sequence>
<evidence type="ECO:0000259" key="3">
    <source>
        <dbReference type="Pfam" id="PF13518"/>
    </source>
</evidence>
<dbReference type="Gene3D" id="1.10.10.10">
    <property type="entry name" value="Winged helix-like DNA-binding domain superfamily/Winged helix DNA-binding domain"/>
    <property type="match status" value="2"/>
</dbReference>
<proteinExistence type="inferred from homology"/>
<keyword evidence="5" id="KW-1185">Reference proteome</keyword>
<evidence type="ECO:0000256" key="1">
    <source>
        <dbReference type="ARBA" id="ARBA00038232"/>
    </source>
</evidence>
<dbReference type="InterPro" id="IPR036388">
    <property type="entry name" value="WH-like_DNA-bd_sf"/>
</dbReference>
<feature type="compositionally biased region" description="Basic and acidic residues" evidence="2">
    <location>
        <begin position="119"/>
        <end position="132"/>
    </location>
</feature>
<comment type="similarity">
    <text evidence="1">Belongs to the IS150/IS1296 orfA family.</text>
</comment>
<dbReference type="Pfam" id="PF13518">
    <property type="entry name" value="HTH_28"/>
    <property type="match status" value="2"/>
</dbReference>
<feature type="domain" description="Insertion element IS150 protein InsJ-like helix-turn-helix" evidence="3">
    <location>
        <begin position="65"/>
        <end position="118"/>
    </location>
</feature>
<dbReference type="PANTHER" id="PTHR33795">
    <property type="entry name" value="INSERTION ELEMENT IS150 PROTEIN INSJ"/>
    <property type="match status" value="1"/>
</dbReference>
<dbReference type="Proteomes" id="UP000823401">
    <property type="component" value="Unassembled WGS sequence"/>
</dbReference>
<feature type="domain" description="Insertion element IS150 protein InsJ-like helix-turn-helix" evidence="3">
    <location>
        <begin position="11"/>
        <end position="54"/>
    </location>
</feature>
<reference evidence="4 5" key="1">
    <citation type="submission" date="2020-07" db="EMBL/GenBank/DDBJ databases">
        <title>Facklamia lactis sp. nov., isolated from raw milk.</title>
        <authorList>
            <person name="Doll E.V."/>
            <person name="Huptas C."/>
            <person name="Staib L."/>
            <person name="Wenning M."/>
            <person name="Scherer S."/>
        </authorList>
    </citation>
    <scope>NUCLEOTIDE SEQUENCE [LARGE SCALE GENOMIC DNA]</scope>
    <source>
        <strain evidence="4 5">DSM 104272</strain>
    </source>
</reference>
<organism evidence="4 5">
    <name type="scientific">Ruoffia tabacinasalis</name>
    <dbReference type="NCBI Taxonomy" id="87458"/>
    <lineage>
        <taxon>Bacteria</taxon>
        <taxon>Bacillati</taxon>
        <taxon>Bacillota</taxon>
        <taxon>Bacilli</taxon>
        <taxon>Lactobacillales</taxon>
        <taxon>Aerococcaceae</taxon>
        <taxon>Ruoffia</taxon>
    </lineage>
</organism>
<dbReference type="InterPro" id="IPR055247">
    <property type="entry name" value="InsJ-like_HTH"/>
</dbReference>
<evidence type="ECO:0000313" key="5">
    <source>
        <dbReference type="Proteomes" id="UP000823401"/>
    </source>
</evidence>
<protein>
    <submittedName>
        <fullName evidence="4">Transposase</fullName>
    </submittedName>
</protein>
<name>A0ABS0LK15_9LACT</name>
<dbReference type="InterPro" id="IPR052057">
    <property type="entry name" value="IS150/IS1296_orfA-like"/>
</dbReference>
<dbReference type="PANTHER" id="PTHR33795:SF1">
    <property type="entry name" value="INSERTION ELEMENT IS150 PROTEIN INSJ"/>
    <property type="match status" value="1"/>
</dbReference>
<dbReference type="RefSeq" id="WP_197103949.1">
    <property type="nucleotide sequence ID" value="NZ_JACCEL010000005.1"/>
</dbReference>
<dbReference type="SUPFAM" id="SSF46689">
    <property type="entry name" value="Homeodomain-like"/>
    <property type="match status" value="2"/>
</dbReference>
<feature type="region of interest" description="Disordered" evidence="2">
    <location>
        <begin position="107"/>
        <end position="139"/>
    </location>
</feature>
<accession>A0ABS0LK15</accession>
<dbReference type="InterPro" id="IPR009057">
    <property type="entry name" value="Homeodomain-like_sf"/>
</dbReference>
<dbReference type="EMBL" id="JACCEL010000005">
    <property type="protein sequence ID" value="MBG9977789.1"/>
    <property type="molecule type" value="Genomic_DNA"/>
</dbReference>
<gene>
    <name evidence="4" type="ORF">HYQ42_03220</name>
</gene>
<evidence type="ECO:0000256" key="2">
    <source>
        <dbReference type="SAM" id="MobiDB-lite"/>
    </source>
</evidence>